<dbReference type="AlphaFoldDB" id="A0AAX4H934"/>
<comment type="subcellular location">
    <subcellularLocation>
        <location evidence="1">Vacuole membrane</location>
        <topology evidence="1">Multi-pass membrane protein</topology>
    </subcellularLocation>
</comment>
<feature type="transmembrane region" description="Helical" evidence="9">
    <location>
        <begin position="412"/>
        <end position="433"/>
    </location>
</feature>
<keyword evidence="4" id="KW-0926">Vacuole</keyword>
<feature type="transmembrane region" description="Helical" evidence="9">
    <location>
        <begin position="27"/>
        <end position="52"/>
    </location>
</feature>
<sequence>MKSVINRISHRIRNYLAARHDLKHLKALAFGIALMSCLSLGSIMLFSLFALALHNSVGLSYTEINLIVSLSAVGMYLCLPGLGYLADCHGPALLSLISIWAFCPAYFVNSTIVKFVAEGEQTLTPLSIFMMAVSFCFIGLATSSLYFSSLLTCAKIYPNYRSLAISLPVTCYGVSSLIGAQLLKLQYFHQKSGVLDLYKVFRFFSVLYFVVGILNFVSNSIVSIEQEVIFGDEEPLLSSSEQSSLQGSESCLPDEALTPQRSMIEPINHHERYVAFLKDKSAWLFLVSFFFCVGPMESFQNNLGLIIASTTGNSANLENQVSVVAALSTVIRLFVGVAADWVSSPSRKYRLSKVWLLIILATIGAIGQLGPMIGLDFTTVSIFNGVTYGGVFTTYPTIITSIWGVDIMGSTWGSFMVAPALGSISFSLLHGAQMDRCPSDIGIGGNNGCLNDYFKVTGASLVASIVCIMIVWRFFWIKRGITSL</sequence>
<evidence type="ECO:0000313" key="10">
    <source>
        <dbReference type="EMBL" id="WPK25076.1"/>
    </source>
</evidence>
<evidence type="ECO:0000256" key="7">
    <source>
        <dbReference type="ARBA" id="ARBA00023136"/>
    </source>
</evidence>
<dbReference type="GeneID" id="88173442"/>
<feature type="transmembrane region" description="Helical" evidence="9">
    <location>
        <begin position="64"/>
        <end position="85"/>
    </location>
</feature>
<dbReference type="SUPFAM" id="SSF103473">
    <property type="entry name" value="MFS general substrate transporter"/>
    <property type="match status" value="1"/>
</dbReference>
<accession>A0AAX4H934</accession>
<name>A0AAX4H934_9ASCO</name>
<feature type="transmembrane region" description="Helical" evidence="9">
    <location>
        <begin position="320"/>
        <end position="342"/>
    </location>
</feature>
<keyword evidence="5 9" id="KW-0812">Transmembrane</keyword>
<evidence type="ECO:0000313" key="11">
    <source>
        <dbReference type="Proteomes" id="UP001338582"/>
    </source>
</evidence>
<feature type="transmembrane region" description="Helical" evidence="9">
    <location>
        <begin position="203"/>
        <end position="222"/>
    </location>
</feature>
<comment type="similarity">
    <text evidence="2">Belongs to the major facilitator superfamily.</text>
</comment>
<evidence type="ECO:0000256" key="1">
    <source>
        <dbReference type="ARBA" id="ARBA00004128"/>
    </source>
</evidence>
<dbReference type="Pfam" id="PF07690">
    <property type="entry name" value="MFS_1"/>
    <property type="match status" value="1"/>
</dbReference>
<feature type="transmembrane region" description="Helical" evidence="9">
    <location>
        <begin position="163"/>
        <end position="183"/>
    </location>
</feature>
<dbReference type="PANTHER" id="PTHR21576">
    <property type="entry name" value="UNCHARACTERIZED NODULIN-LIKE PROTEIN"/>
    <property type="match status" value="1"/>
</dbReference>
<feature type="transmembrane region" description="Helical" evidence="9">
    <location>
        <begin position="128"/>
        <end position="151"/>
    </location>
</feature>
<dbReference type="Proteomes" id="UP001338582">
    <property type="component" value="Chromosome 3"/>
</dbReference>
<dbReference type="Gene3D" id="1.20.1250.20">
    <property type="entry name" value="MFS general substrate transporter like domains"/>
    <property type="match status" value="1"/>
</dbReference>
<feature type="transmembrane region" description="Helical" evidence="9">
    <location>
        <begin position="354"/>
        <end position="374"/>
    </location>
</feature>
<evidence type="ECO:0000256" key="9">
    <source>
        <dbReference type="SAM" id="Phobius"/>
    </source>
</evidence>
<evidence type="ECO:0000256" key="2">
    <source>
        <dbReference type="ARBA" id="ARBA00008335"/>
    </source>
</evidence>
<keyword evidence="7 9" id="KW-0472">Membrane</keyword>
<feature type="transmembrane region" description="Helical" evidence="9">
    <location>
        <begin position="453"/>
        <end position="475"/>
    </location>
</feature>
<keyword evidence="11" id="KW-1185">Reference proteome</keyword>
<dbReference type="GO" id="GO:0000329">
    <property type="term" value="C:fungal-type vacuole membrane"/>
    <property type="evidence" value="ECO:0007669"/>
    <property type="project" value="TreeGrafter"/>
</dbReference>
<evidence type="ECO:0000256" key="5">
    <source>
        <dbReference type="ARBA" id="ARBA00022692"/>
    </source>
</evidence>
<evidence type="ECO:0000256" key="6">
    <source>
        <dbReference type="ARBA" id="ARBA00022989"/>
    </source>
</evidence>
<reference evidence="10 11" key="1">
    <citation type="submission" date="2023-10" db="EMBL/GenBank/DDBJ databases">
        <title>Draft Genome Sequence of Candida saopaulonensis from a very Premature Infant with Sepsis.</title>
        <authorList>
            <person name="Ning Y."/>
            <person name="Dai R."/>
            <person name="Xiao M."/>
            <person name="Xu Y."/>
            <person name="Yan Q."/>
            <person name="Zhang L."/>
        </authorList>
    </citation>
    <scope>NUCLEOTIDE SEQUENCE [LARGE SCALE GENOMIC DNA]</scope>
    <source>
        <strain evidence="10 11">19XY460</strain>
    </source>
</reference>
<dbReference type="EMBL" id="CP138896">
    <property type="protein sequence ID" value="WPK25076.1"/>
    <property type="molecule type" value="Genomic_DNA"/>
</dbReference>
<feature type="transmembrane region" description="Helical" evidence="9">
    <location>
        <begin position="282"/>
        <end position="300"/>
    </location>
</feature>
<organism evidence="10 11">
    <name type="scientific">Australozyma saopauloensis</name>
    <dbReference type="NCBI Taxonomy" id="291208"/>
    <lineage>
        <taxon>Eukaryota</taxon>
        <taxon>Fungi</taxon>
        <taxon>Dikarya</taxon>
        <taxon>Ascomycota</taxon>
        <taxon>Saccharomycotina</taxon>
        <taxon>Pichiomycetes</taxon>
        <taxon>Metschnikowiaceae</taxon>
        <taxon>Australozyma</taxon>
    </lineage>
</organism>
<dbReference type="RefSeq" id="XP_062877459.1">
    <property type="nucleotide sequence ID" value="XM_063021389.1"/>
</dbReference>
<gene>
    <name evidence="10" type="ORF">PUMCH_002377</name>
</gene>
<dbReference type="GO" id="GO:0022857">
    <property type="term" value="F:transmembrane transporter activity"/>
    <property type="evidence" value="ECO:0007669"/>
    <property type="project" value="InterPro"/>
</dbReference>
<feature type="transmembrane region" description="Helical" evidence="9">
    <location>
        <begin position="386"/>
        <end position="405"/>
    </location>
</feature>
<evidence type="ECO:0000256" key="8">
    <source>
        <dbReference type="ARBA" id="ARBA00039330"/>
    </source>
</evidence>
<dbReference type="PANTHER" id="PTHR21576:SF45">
    <property type="entry name" value="TRANSPORTER MCH1-RELATED"/>
    <property type="match status" value="1"/>
</dbReference>
<evidence type="ECO:0000256" key="4">
    <source>
        <dbReference type="ARBA" id="ARBA00022554"/>
    </source>
</evidence>
<dbReference type="InterPro" id="IPR011701">
    <property type="entry name" value="MFS"/>
</dbReference>
<protein>
    <recommendedName>
        <fullName evidence="8">Probable transporter MCH1</fullName>
    </recommendedName>
</protein>
<dbReference type="KEGG" id="asau:88173442"/>
<keyword evidence="3" id="KW-0813">Transport</keyword>
<feature type="transmembrane region" description="Helical" evidence="9">
    <location>
        <begin position="92"/>
        <end position="108"/>
    </location>
</feature>
<dbReference type="InterPro" id="IPR036259">
    <property type="entry name" value="MFS_trans_sf"/>
</dbReference>
<keyword evidence="6 9" id="KW-1133">Transmembrane helix</keyword>
<evidence type="ECO:0000256" key="3">
    <source>
        <dbReference type="ARBA" id="ARBA00022448"/>
    </source>
</evidence>
<proteinExistence type="inferred from homology"/>